<keyword evidence="2" id="KW-1185">Reference proteome</keyword>
<name>D1W3W9_9BACT</name>
<evidence type="ECO:0000313" key="1">
    <source>
        <dbReference type="EMBL" id="EFA92759.1"/>
    </source>
</evidence>
<proteinExistence type="predicted"/>
<comment type="caution">
    <text evidence="1">The sequence shown here is derived from an EMBL/GenBank/DDBJ whole genome shotgun (WGS) entry which is preliminary data.</text>
</comment>
<organism evidence="1 2">
    <name type="scientific">Hoylesella buccalis ATCC 35310</name>
    <dbReference type="NCBI Taxonomy" id="679190"/>
    <lineage>
        <taxon>Bacteria</taxon>
        <taxon>Pseudomonadati</taxon>
        <taxon>Bacteroidota</taxon>
        <taxon>Bacteroidia</taxon>
        <taxon>Bacteroidales</taxon>
        <taxon>Prevotellaceae</taxon>
        <taxon>Hoylesella</taxon>
    </lineage>
</organism>
<dbReference type="Proteomes" id="UP000005283">
    <property type="component" value="Unassembled WGS sequence"/>
</dbReference>
<evidence type="ECO:0000313" key="2">
    <source>
        <dbReference type="Proteomes" id="UP000005283"/>
    </source>
</evidence>
<reference evidence="1 2" key="1">
    <citation type="submission" date="2009-12" db="EMBL/GenBank/DDBJ databases">
        <title>Genome Sequence of Prevotella buccalis ATCC 35310.</title>
        <authorList>
            <person name="Durkin A.S."/>
            <person name="Madupu R."/>
            <person name="Torralba M."/>
            <person name="Methe B."/>
            <person name="Sutton G."/>
            <person name="Strausberg R.L."/>
            <person name="Nelson K.E."/>
        </authorList>
    </citation>
    <scope>NUCLEOTIDE SEQUENCE [LARGE SCALE GENOMIC DNA]</scope>
    <source>
        <strain evidence="1 2">ATCC 35310</strain>
    </source>
</reference>
<accession>D1W3W9</accession>
<gene>
    <name evidence="1" type="ORF">HMPREF0650_2493</name>
</gene>
<sequence length="241" mass="27994">MKDHYLNKSKILSDIKGLIRLLRKYSFDSFVELYQLENILGKSGNVTYGCDIKDLTFNHLSMSGMKANPKVAKLSVSIDTNYTLIEKMTKEEDIFGRYSFELYIKGYDNETDSKEDNSHFFCWHLDKETNTEGDFVHPLYHFHAGGNKIIEKGIEVGELMFIGSPRIPHPPMDIILAIHFIIQNFVNNGEFAQKQKLFEDDDYKDIIERARNRTLDPYFQSIAGGNNHRSFTKQNLFPLYL</sequence>
<dbReference type="EMBL" id="ADEG01000033">
    <property type="protein sequence ID" value="EFA92759.1"/>
    <property type="molecule type" value="Genomic_DNA"/>
</dbReference>
<dbReference type="STRING" id="679190.HMPREF0650_2493"/>
<protein>
    <submittedName>
        <fullName evidence="1">Uncharacterized protein</fullName>
    </submittedName>
</protein>
<dbReference type="RefSeq" id="WP_004348215.1">
    <property type="nucleotide sequence ID" value="NZ_ADEG01000033.1"/>
</dbReference>
<dbReference type="AlphaFoldDB" id="D1W3W9"/>